<keyword evidence="3" id="KW-0813">Transport</keyword>
<evidence type="ECO:0000256" key="3">
    <source>
        <dbReference type="ARBA" id="ARBA00022448"/>
    </source>
</evidence>
<feature type="transmembrane region" description="Helical" evidence="8">
    <location>
        <begin position="214"/>
        <end position="232"/>
    </location>
</feature>
<accession>A0A2Z4YKD0</accession>
<dbReference type="PANTHER" id="PTHR30294">
    <property type="entry name" value="MEMBRANE COMPONENT OF ABC TRANSPORTER YHHJ-RELATED"/>
    <property type="match status" value="1"/>
</dbReference>
<keyword evidence="5 8" id="KW-0812">Transmembrane</keyword>
<dbReference type="GO" id="GO:0140359">
    <property type="term" value="F:ABC-type transporter activity"/>
    <property type="evidence" value="ECO:0007669"/>
    <property type="project" value="InterPro"/>
</dbReference>
<dbReference type="Proteomes" id="UP000251166">
    <property type="component" value="Chromosome"/>
</dbReference>
<keyword evidence="7 8" id="KW-0472">Membrane</keyword>
<feature type="transmembrane region" description="Helical" evidence="8">
    <location>
        <begin position="319"/>
        <end position="337"/>
    </location>
</feature>
<evidence type="ECO:0000256" key="1">
    <source>
        <dbReference type="ARBA" id="ARBA00004651"/>
    </source>
</evidence>
<dbReference type="Gene3D" id="3.40.1710.10">
    <property type="entry name" value="abc type-2 transporter like domain"/>
    <property type="match status" value="1"/>
</dbReference>
<evidence type="ECO:0000313" key="10">
    <source>
        <dbReference type="EMBL" id="AXA41907.1"/>
    </source>
</evidence>
<dbReference type="GO" id="GO:0005886">
    <property type="term" value="C:plasma membrane"/>
    <property type="evidence" value="ECO:0007669"/>
    <property type="project" value="UniProtKB-SubCell"/>
</dbReference>
<dbReference type="EMBL" id="CP030760">
    <property type="protein sequence ID" value="AXA41907.1"/>
    <property type="molecule type" value="Genomic_DNA"/>
</dbReference>
<proteinExistence type="inferred from homology"/>
<protein>
    <submittedName>
        <fullName evidence="10">Inner membrane transport permease YhhJ domain protein</fullName>
    </submittedName>
</protein>
<comment type="similarity">
    <text evidence="2">Belongs to the ABC-2 integral membrane protein family.</text>
</comment>
<evidence type="ECO:0000256" key="7">
    <source>
        <dbReference type="ARBA" id="ARBA00023136"/>
    </source>
</evidence>
<sequence length="406" mass="44489">MSQSDQRIDSRQQATPPAIPKATRLTSLRLSKLWVHLANIYRLTIKEMRSIRADAVVLALVAFSFTVAVDAATGASTEATNLSVGIVDEDRSDLSRRIADGLTPPTFQPAVEIQSTEIDAAMNAQRFLFVVEIPPNFQEDILVGRQPSVQLNIDATAIAQAFNGMTYIQNVILNYVTQFVTNREGLSGEPVKMVTRVKFNENLKSAWFTSVMQIINNITMLAIILTGAALIREREQGTVEHLLVMPVVPPEIMLAKILANGIVIVIATALSLVLVVQWWLQVPIAGSILLFLGGTCLYVFTVAALGILLGTIAATMGQFGLLAVPVILVLMLLSGAMTPMESMPEFLQYLMNIISPTPHFVVFAQGVLYRGADFSIVWPEILAMTVIGGVYFGFALYRFRRAIFES</sequence>
<dbReference type="AlphaFoldDB" id="A0A2Z4YKD0"/>
<evidence type="ECO:0000259" key="9">
    <source>
        <dbReference type="PROSITE" id="PS51012"/>
    </source>
</evidence>
<gene>
    <name evidence="10" type="primary">yhhJ</name>
    <name evidence="10" type="ORF">DLJ82_4344</name>
</gene>
<organism evidence="10 11">
    <name type="scientific">Rhizobium leguminosarum</name>
    <dbReference type="NCBI Taxonomy" id="384"/>
    <lineage>
        <taxon>Bacteria</taxon>
        <taxon>Pseudomonadati</taxon>
        <taxon>Pseudomonadota</taxon>
        <taxon>Alphaproteobacteria</taxon>
        <taxon>Hyphomicrobiales</taxon>
        <taxon>Rhizobiaceae</taxon>
        <taxon>Rhizobium/Agrobacterium group</taxon>
        <taxon>Rhizobium</taxon>
    </lineage>
</organism>
<evidence type="ECO:0000256" key="4">
    <source>
        <dbReference type="ARBA" id="ARBA00022475"/>
    </source>
</evidence>
<keyword evidence="4" id="KW-1003">Cell membrane</keyword>
<evidence type="ECO:0000256" key="5">
    <source>
        <dbReference type="ARBA" id="ARBA00022692"/>
    </source>
</evidence>
<dbReference type="Pfam" id="PF12698">
    <property type="entry name" value="ABC2_membrane_3"/>
    <property type="match status" value="1"/>
</dbReference>
<keyword evidence="6 8" id="KW-1133">Transmembrane helix</keyword>
<evidence type="ECO:0000256" key="6">
    <source>
        <dbReference type="ARBA" id="ARBA00022989"/>
    </source>
</evidence>
<reference evidence="10 11" key="1">
    <citation type="submission" date="2018-07" db="EMBL/GenBank/DDBJ databases">
        <title>Rhizobium leguminosarum strain:ATCC 14479 Genome sequencing and assembly.</title>
        <authorList>
            <person name="Chakraborty R."/>
        </authorList>
    </citation>
    <scope>NUCLEOTIDE SEQUENCE [LARGE SCALE GENOMIC DNA]</scope>
    <source>
        <strain evidence="10 11">ATCC 14479</strain>
    </source>
</reference>
<feature type="transmembrane region" description="Helical" evidence="8">
    <location>
        <begin position="288"/>
        <end position="313"/>
    </location>
</feature>
<feature type="domain" description="ABC transmembrane type-2" evidence="9">
    <location>
        <begin position="165"/>
        <end position="402"/>
    </location>
</feature>
<name>A0A2Z4YKD0_RHILE</name>
<feature type="transmembrane region" description="Helical" evidence="8">
    <location>
        <begin position="252"/>
        <end position="276"/>
    </location>
</feature>
<dbReference type="InterPro" id="IPR047817">
    <property type="entry name" value="ABC2_TM_bact-type"/>
</dbReference>
<dbReference type="PANTHER" id="PTHR30294:SF47">
    <property type="entry name" value="INNER MEMBRANE TRANSPORT PERMEASE YHHJ"/>
    <property type="match status" value="1"/>
</dbReference>
<dbReference type="InterPro" id="IPR051449">
    <property type="entry name" value="ABC-2_transporter_component"/>
</dbReference>
<evidence type="ECO:0000313" key="11">
    <source>
        <dbReference type="Proteomes" id="UP000251166"/>
    </source>
</evidence>
<dbReference type="PROSITE" id="PS51012">
    <property type="entry name" value="ABC_TM2"/>
    <property type="match status" value="1"/>
</dbReference>
<feature type="transmembrane region" description="Helical" evidence="8">
    <location>
        <begin position="381"/>
        <end position="399"/>
    </location>
</feature>
<comment type="subcellular location">
    <subcellularLocation>
        <location evidence="1">Cell membrane</location>
        <topology evidence="1">Multi-pass membrane protein</topology>
    </subcellularLocation>
</comment>
<evidence type="ECO:0000256" key="2">
    <source>
        <dbReference type="ARBA" id="ARBA00007783"/>
    </source>
</evidence>
<dbReference type="RefSeq" id="WP_112906324.1">
    <property type="nucleotide sequence ID" value="NZ_CP030760.1"/>
</dbReference>
<evidence type="ECO:0000256" key="8">
    <source>
        <dbReference type="SAM" id="Phobius"/>
    </source>
</evidence>
<dbReference type="InterPro" id="IPR013525">
    <property type="entry name" value="ABC2_TM"/>
</dbReference>